<dbReference type="CDD" id="cd00693">
    <property type="entry name" value="secretory_peroxidase"/>
    <property type="match status" value="1"/>
</dbReference>
<evidence type="ECO:0000256" key="11">
    <source>
        <dbReference type="RuleBase" id="RU362060"/>
    </source>
</evidence>
<dbReference type="PROSITE" id="PS00436">
    <property type="entry name" value="PEROXIDASE_2"/>
    <property type="match status" value="1"/>
</dbReference>
<keyword evidence="11" id="KW-0376">Hydrogen peroxide</keyword>
<comment type="caution">
    <text evidence="13">The sequence shown here is derived from an EMBL/GenBank/DDBJ whole genome shotgun (WGS) entry which is preliminary data.</text>
</comment>
<comment type="catalytic activity">
    <reaction evidence="1 11">
        <text>2 a phenolic donor + H2O2 = 2 a phenolic radical donor + 2 H2O</text>
        <dbReference type="Rhea" id="RHEA:56136"/>
        <dbReference type="ChEBI" id="CHEBI:15377"/>
        <dbReference type="ChEBI" id="CHEBI:16240"/>
        <dbReference type="ChEBI" id="CHEBI:139520"/>
        <dbReference type="ChEBI" id="CHEBI:139521"/>
        <dbReference type="EC" id="1.11.1.7"/>
    </reaction>
</comment>
<keyword evidence="9 11" id="KW-0408">Iron</keyword>
<comment type="similarity">
    <text evidence="11">Belongs to the peroxidase family. Classical plant (class III) peroxidase subfamily.</text>
</comment>
<dbReference type="PANTHER" id="PTHR31388:SF6">
    <property type="entry name" value="PEROXIDASE"/>
    <property type="match status" value="1"/>
</dbReference>
<keyword evidence="14" id="KW-1185">Reference proteome</keyword>
<evidence type="ECO:0000313" key="13">
    <source>
        <dbReference type="EMBL" id="MED6125823.1"/>
    </source>
</evidence>
<feature type="signal peptide" evidence="11">
    <location>
        <begin position="1"/>
        <end position="25"/>
    </location>
</feature>
<dbReference type="EMBL" id="JASCZI010031060">
    <property type="protein sequence ID" value="MED6125823.1"/>
    <property type="molecule type" value="Genomic_DNA"/>
</dbReference>
<evidence type="ECO:0000259" key="12">
    <source>
        <dbReference type="PROSITE" id="PS50873"/>
    </source>
</evidence>
<evidence type="ECO:0000256" key="10">
    <source>
        <dbReference type="ARBA" id="ARBA00023157"/>
    </source>
</evidence>
<sequence length="330" mass="35604">MMKRGGSSCYIWAMSMLVLFLGVSSQLTTDFYKTSCPNLFKVVRTQVQNALMNEMRMGASLLRLHFHDCFVNGCDGSILLDGGNDTEKFAGANLNSARGFDVVDTIKSSVEAACSGVVSCADILAITARDAVFLSGGPFWHVLLGRRDGTISNITLANQVLPSPFDPLNTIISKFTNAGLNLTDVVALSGAHTIGRGRCVLFSNRLFNFSGTGSPDPTLDTTMLLDLQNLCPQNGDGNTTAPLDRNSIDLFDNHYFQNLLNSKGLLSSDQILFSSNDAVSTSKALVQNYSNNSALFFADFANSMTRMGNINPKTGSDGEIRKTCRVVNNS</sequence>
<keyword evidence="5 11" id="KW-0575">Peroxidase</keyword>
<name>A0ABU6RPX5_9FABA</name>
<dbReference type="Proteomes" id="UP001341840">
    <property type="component" value="Unassembled WGS sequence"/>
</dbReference>
<dbReference type="InterPro" id="IPR019793">
    <property type="entry name" value="Peroxidases_heam-ligand_BS"/>
</dbReference>
<dbReference type="SUPFAM" id="SSF48113">
    <property type="entry name" value="Heme-dependent peroxidases"/>
    <property type="match status" value="1"/>
</dbReference>
<dbReference type="InterPro" id="IPR002016">
    <property type="entry name" value="Haem_peroxidase"/>
</dbReference>
<reference evidence="13 14" key="1">
    <citation type="journal article" date="2023" name="Plants (Basel)">
        <title>Bridging the Gap: Combining Genomics and Transcriptomics Approaches to Understand Stylosanthes scabra, an Orphan Legume from the Brazilian Caatinga.</title>
        <authorList>
            <person name="Ferreira-Neto J.R.C."/>
            <person name="da Silva M.D."/>
            <person name="Binneck E."/>
            <person name="de Melo N.F."/>
            <person name="da Silva R.H."/>
            <person name="de Melo A.L.T.M."/>
            <person name="Pandolfi V."/>
            <person name="Bustamante F.O."/>
            <person name="Brasileiro-Vidal A.C."/>
            <person name="Benko-Iseppon A.M."/>
        </authorList>
    </citation>
    <scope>NUCLEOTIDE SEQUENCE [LARGE SCALE GENOMIC DNA]</scope>
    <source>
        <tissue evidence="13">Leaves</tissue>
    </source>
</reference>
<accession>A0ABU6RPX5</accession>
<evidence type="ECO:0000313" key="14">
    <source>
        <dbReference type="Proteomes" id="UP001341840"/>
    </source>
</evidence>
<keyword evidence="11" id="KW-0964">Secreted</keyword>
<keyword evidence="6 11" id="KW-0349">Heme</keyword>
<dbReference type="EC" id="1.11.1.7" evidence="4 11"/>
<evidence type="ECO:0000256" key="5">
    <source>
        <dbReference type="ARBA" id="ARBA00022559"/>
    </source>
</evidence>
<keyword evidence="7 11" id="KW-0479">Metal-binding</keyword>
<feature type="domain" description="Plant heme peroxidase family profile" evidence="12">
    <location>
        <begin position="26"/>
        <end position="328"/>
    </location>
</feature>
<dbReference type="InterPro" id="IPR010255">
    <property type="entry name" value="Haem_peroxidase_sf"/>
</dbReference>
<dbReference type="PROSITE" id="PS50873">
    <property type="entry name" value="PEROXIDASE_4"/>
    <property type="match status" value="1"/>
</dbReference>
<evidence type="ECO:0000256" key="8">
    <source>
        <dbReference type="ARBA" id="ARBA00023002"/>
    </source>
</evidence>
<comment type="similarity">
    <text evidence="3">Belongs to the peroxidase family. Ascorbate peroxidase subfamily.</text>
</comment>
<evidence type="ECO:0000256" key="2">
    <source>
        <dbReference type="ARBA" id="ARBA00002322"/>
    </source>
</evidence>
<keyword evidence="11" id="KW-0106">Calcium</keyword>
<protein>
    <recommendedName>
        <fullName evidence="4 11">Peroxidase</fullName>
        <ecNumber evidence="4 11">1.11.1.7</ecNumber>
    </recommendedName>
</protein>
<dbReference type="InterPro" id="IPR019794">
    <property type="entry name" value="Peroxidases_AS"/>
</dbReference>
<evidence type="ECO:0000256" key="1">
    <source>
        <dbReference type="ARBA" id="ARBA00000189"/>
    </source>
</evidence>
<keyword evidence="8 11" id="KW-0560">Oxidoreductase</keyword>
<evidence type="ECO:0000256" key="7">
    <source>
        <dbReference type="ARBA" id="ARBA00022723"/>
    </source>
</evidence>
<dbReference type="Pfam" id="PF00141">
    <property type="entry name" value="peroxidase"/>
    <property type="match status" value="1"/>
</dbReference>
<dbReference type="PRINTS" id="PR00458">
    <property type="entry name" value="PEROXIDASE"/>
</dbReference>
<dbReference type="InterPro" id="IPR000823">
    <property type="entry name" value="Peroxidase_pln"/>
</dbReference>
<evidence type="ECO:0000256" key="3">
    <source>
        <dbReference type="ARBA" id="ARBA00006873"/>
    </source>
</evidence>
<comment type="subcellular location">
    <subcellularLocation>
        <location evidence="11">Secreted</location>
    </subcellularLocation>
</comment>
<proteinExistence type="inferred from homology"/>
<comment type="cofactor">
    <cofactor evidence="11">
        <name>heme b</name>
        <dbReference type="ChEBI" id="CHEBI:60344"/>
    </cofactor>
    <text evidence="11">Binds 1 heme b (iron(II)-protoporphyrin IX) group per subunit.</text>
</comment>
<dbReference type="PRINTS" id="PR00461">
    <property type="entry name" value="PLPEROXIDASE"/>
</dbReference>
<evidence type="ECO:0000256" key="9">
    <source>
        <dbReference type="ARBA" id="ARBA00023004"/>
    </source>
</evidence>
<comment type="function">
    <text evidence="2">Removal of H(2)O(2), oxidation of toxic reductants, biosynthesis and degradation of lignin, suberization, auxin catabolism, response to environmental stresses such as wounding, pathogen attack and oxidative stress. These functions might be dependent on each isozyme/isoform in each plant tissue.</text>
</comment>
<dbReference type="Gene3D" id="1.10.520.10">
    <property type="match status" value="1"/>
</dbReference>
<keyword evidence="10" id="KW-1015">Disulfide bond</keyword>
<feature type="chain" id="PRO_5044960916" description="Peroxidase" evidence="11">
    <location>
        <begin position="26"/>
        <end position="330"/>
    </location>
</feature>
<gene>
    <name evidence="13" type="ORF">PIB30_072263</name>
</gene>
<organism evidence="13 14">
    <name type="scientific">Stylosanthes scabra</name>
    <dbReference type="NCBI Taxonomy" id="79078"/>
    <lineage>
        <taxon>Eukaryota</taxon>
        <taxon>Viridiplantae</taxon>
        <taxon>Streptophyta</taxon>
        <taxon>Embryophyta</taxon>
        <taxon>Tracheophyta</taxon>
        <taxon>Spermatophyta</taxon>
        <taxon>Magnoliopsida</taxon>
        <taxon>eudicotyledons</taxon>
        <taxon>Gunneridae</taxon>
        <taxon>Pentapetalae</taxon>
        <taxon>rosids</taxon>
        <taxon>fabids</taxon>
        <taxon>Fabales</taxon>
        <taxon>Fabaceae</taxon>
        <taxon>Papilionoideae</taxon>
        <taxon>50 kb inversion clade</taxon>
        <taxon>dalbergioids sensu lato</taxon>
        <taxon>Dalbergieae</taxon>
        <taxon>Pterocarpus clade</taxon>
        <taxon>Stylosanthes</taxon>
    </lineage>
</organism>
<dbReference type="Gene3D" id="1.10.420.10">
    <property type="entry name" value="Peroxidase, domain 2"/>
    <property type="match status" value="1"/>
</dbReference>
<evidence type="ECO:0000256" key="6">
    <source>
        <dbReference type="ARBA" id="ARBA00022617"/>
    </source>
</evidence>
<dbReference type="InterPro" id="IPR033905">
    <property type="entry name" value="Secretory_peroxidase"/>
</dbReference>
<comment type="cofactor">
    <cofactor evidence="11">
        <name>Ca(2+)</name>
        <dbReference type="ChEBI" id="CHEBI:29108"/>
    </cofactor>
    <text evidence="11">Binds 2 calcium ions per subunit.</text>
</comment>
<evidence type="ECO:0000256" key="4">
    <source>
        <dbReference type="ARBA" id="ARBA00012313"/>
    </source>
</evidence>
<dbReference type="PROSITE" id="PS00435">
    <property type="entry name" value="PEROXIDASE_1"/>
    <property type="match status" value="1"/>
</dbReference>
<keyword evidence="11" id="KW-0732">Signal</keyword>
<dbReference type="PANTHER" id="PTHR31388">
    <property type="entry name" value="PEROXIDASE 72-RELATED"/>
    <property type="match status" value="1"/>
</dbReference>